<dbReference type="SMART" id="SM00028">
    <property type="entry name" value="TPR"/>
    <property type="match status" value="6"/>
</dbReference>
<evidence type="ECO:0000256" key="1">
    <source>
        <dbReference type="ARBA" id="ARBA00022737"/>
    </source>
</evidence>
<evidence type="ECO:0000256" key="4">
    <source>
        <dbReference type="PROSITE-ProRule" id="PRU00339"/>
    </source>
</evidence>
<dbReference type="Pfam" id="PF00072">
    <property type="entry name" value="Response_reg"/>
    <property type="match status" value="1"/>
</dbReference>
<feature type="domain" description="Response regulatory" evidence="5">
    <location>
        <begin position="13"/>
        <end position="130"/>
    </location>
</feature>
<protein>
    <recommendedName>
        <fullName evidence="5">Response regulatory domain-containing protein</fullName>
    </recommendedName>
</protein>
<dbReference type="SUPFAM" id="SSF52172">
    <property type="entry name" value="CheY-like"/>
    <property type="match status" value="1"/>
</dbReference>
<dbReference type="InterPro" id="IPR019734">
    <property type="entry name" value="TPR_rpt"/>
</dbReference>
<dbReference type="InterPro" id="IPR056834">
    <property type="entry name" value="ARM_TT21_C"/>
</dbReference>
<dbReference type="SUPFAM" id="SSF48452">
    <property type="entry name" value="TPR-like"/>
    <property type="match status" value="1"/>
</dbReference>
<keyword evidence="2 4" id="KW-0802">TPR repeat</keyword>
<dbReference type="PROSITE" id="PS50293">
    <property type="entry name" value="TPR_REGION"/>
    <property type="match status" value="1"/>
</dbReference>
<organism evidence="6 7">
    <name type="scientific">Silvanigrella aquatica</name>
    <dbReference type="NCBI Taxonomy" id="1915309"/>
    <lineage>
        <taxon>Bacteria</taxon>
        <taxon>Pseudomonadati</taxon>
        <taxon>Bdellovibrionota</taxon>
        <taxon>Oligoflexia</taxon>
        <taxon>Silvanigrellales</taxon>
        <taxon>Silvanigrellaceae</taxon>
        <taxon>Silvanigrella</taxon>
    </lineage>
</organism>
<accession>A0A1L4D2F3</accession>
<name>A0A1L4D2F3_9BACT</name>
<dbReference type="OrthoDB" id="9786548at2"/>
<dbReference type="KEGG" id="saqi:AXG55_10895"/>
<dbReference type="STRING" id="1915309.AXG55_10895"/>
<dbReference type="InterPro" id="IPR011990">
    <property type="entry name" value="TPR-like_helical_dom_sf"/>
</dbReference>
<dbReference type="Gene3D" id="1.25.40.10">
    <property type="entry name" value="Tetratricopeptide repeat domain"/>
    <property type="match status" value="2"/>
</dbReference>
<dbReference type="PANTHER" id="PTHR44943:SF8">
    <property type="entry name" value="TPR REPEAT-CONTAINING PROTEIN MJ0263"/>
    <property type="match status" value="1"/>
</dbReference>
<dbReference type="Gene3D" id="3.40.50.2300">
    <property type="match status" value="1"/>
</dbReference>
<dbReference type="InterPro" id="IPR011006">
    <property type="entry name" value="CheY-like_superfamily"/>
</dbReference>
<proteinExistence type="predicted"/>
<feature type="repeat" description="TPR" evidence="4">
    <location>
        <begin position="207"/>
        <end position="240"/>
    </location>
</feature>
<evidence type="ECO:0000256" key="2">
    <source>
        <dbReference type="ARBA" id="ARBA00022803"/>
    </source>
</evidence>
<keyword evidence="7" id="KW-1185">Reference proteome</keyword>
<feature type="repeat" description="TPR" evidence="4">
    <location>
        <begin position="275"/>
        <end position="308"/>
    </location>
</feature>
<dbReference type="InterPro" id="IPR051685">
    <property type="entry name" value="Ycf3/AcsC/BcsC/TPR_MFPF"/>
</dbReference>
<dbReference type="InterPro" id="IPR001789">
    <property type="entry name" value="Sig_transdc_resp-reg_receiver"/>
</dbReference>
<dbReference type="PROSITE" id="PS50005">
    <property type="entry name" value="TPR"/>
    <property type="match status" value="3"/>
</dbReference>
<gene>
    <name evidence="6" type="ORF">AXG55_10895</name>
</gene>
<dbReference type="EMBL" id="CP017834">
    <property type="protein sequence ID" value="APJ04385.1"/>
    <property type="molecule type" value="Genomic_DNA"/>
</dbReference>
<evidence type="ECO:0000259" key="5">
    <source>
        <dbReference type="PROSITE" id="PS50110"/>
    </source>
</evidence>
<dbReference type="SMART" id="SM00448">
    <property type="entry name" value="REC"/>
    <property type="match status" value="1"/>
</dbReference>
<evidence type="ECO:0000256" key="3">
    <source>
        <dbReference type="PROSITE-ProRule" id="PRU00169"/>
    </source>
</evidence>
<dbReference type="PANTHER" id="PTHR44943">
    <property type="entry name" value="CELLULOSE SYNTHASE OPERON PROTEIN C"/>
    <property type="match status" value="1"/>
</dbReference>
<evidence type="ECO:0000313" key="7">
    <source>
        <dbReference type="Proteomes" id="UP000184731"/>
    </source>
</evidence>
<dbReference type="Proteomes" id="UP000184731">
    <property type="component" value="Chromosome"/>
</dbReference>
<comment type="caution">
    <text evidence="3">Lacks conserved residue(s) required for the propagation of feature annotation.</text>
</comment>
<feature type="repeat" description="TPR" evidence="4">
    <location>
        <begin position="309"/>
        <end position="342"/>
    </location>
</feature>
<sequence length="405" mass="46494">MASNVIELSSNMQFIVVDDAPASREGIVKSLKTLGFKNVSEGVSEGEALKLLQEKNFDFIICEKDMRQINGFEFLTEIQENVEIKRTPMLMVGPELTKEETLRFPEATPDGYLRIPFVMKDLSYQISQTLMKSRDSNNIEVDYELARDLYINGEYSNALECYKNITLKNLSSARAFVAMARCYRAMGNIPEAEKNIRIAMQNNKSYTQAYFDLGVCLLASDQKQAALKSFDQAIQINPKNPIRYEETANVLTRCELYEDAENYLMRAINIKIVYPKLYAQVGRNFLAQKKKDKALDFLQRAVEQDPKNPSFLNSMGICYKEMGKFEDSISSYNLALKITPNDVKIMYNKVLCLITMKDYDRAKKVCQQILKYDPKFERAQQKILEIDKLNEASPVEPKYRGVIPK</sequence>
<dbReference type="PROSITE" id="PS50110">
    <property type="entry name" value="RESPONSE_REGULATORY"/>
    <property type="match status" value="1"/>
</dbReference>
<evidence type="ECO:0000313" key="6">
    <source>
        <dbReference type="EMBL" id="APJ04385.1"/>
    </source>
</evidence>
<dbReference type="GO" id="GO:0000160">
    <property type="term" value="P:phosphorelay signal transduction system"/>
    <property type="evidence" value="ECO:0007669"/>
    <property type="project" value="InterPro"/>
</dbReference>
<dbReference type="RefSeq" id="WP_148698140.1">
    <property type="nucleotide sequence ID" value="NZ_CP017834.1"/>
</dbReference>
<dbReference type="Pfam" id="PF25063">
    <property type="entry name" value="ARM_TT21_C"/>
    <property type="match status" value="1"/>
</dbReference>
<keyword evidence="1" id="KW-0677">Repeat</keyword>
<reference evidence="6 7" key="1">
    <citation type="submission" date="2016-10" db="EMBL/GenBank/DDBJ databases">
        <title>Silvanigrella aquatica sp. nov., isolated from a freshwater lake located in the Black Forest, Germany, description of Silvanigrellaceae fam. nov., Silvanigrellales ord. nov., reclassification of the order Bdellovibrionales in the class Oligoflexia, reclassification of the families Bacteriovoracaceae and Halobacteriovoraceae in the new order Bacteriovoracales ord. nov., and reclassification of the family Pseudobacteriovoracaceae in the order Oligoflexiales.</title>
        <authorList>
            <person name="Hahn M.W."/>
            <person name="Schmidt J."/>
            <person name="Koll U."/>
            <person name="Rohde M."/>
            <person name="Verbag S."/>
            <person name="Pitt A."/>
            <person name="Nakai R."/>
            <person name="Naganuma T."/>
            <person name="Lang E."/>
        </authorList>
    </citation>
    <scope>NUCLEOTIDE SEQUENCE [LARGE SCALE GENOMIC DNA]</scope>
    <source>
        <strain evidence="6 7">MWH-Nonnen-W8red</strain>
    </source>
</reference>
<dbReference type="AlphaFoldDB" id="A0A1L4D2F3"/>
<dbReference type="Pfam" id="PF13432">
    <property type="entry name" value="TPR_16"/>
    <property type="match status" value="1"/>
</dbReference>